<organism evidence="1 2">
    <name type="scientific">Halotia branconii CENA392</name>
    <dbReference type="NCBI Taxonomy" id="1539056"/>
    <lineage>
        <taxon>Bacteria</taxon>
        <taxon>Bacillati</taxon>
        <taxon>Cyanobacteriota</taxon>
        <taxon>Cyanophyceae</taxon>
        <taxon>Nostocales</taxon>
        <taxon>Nodulariaceae</taxon>
        <taxon>Halotia</taxon>
    </lineage>
</organism>
<evidence type="ECO:0000313" key="2">
    <source>
        <dbReference type="Proteomes" id="UP001223520"/>
    </source>
</evidence>
<keyword evidence="2" id="KW-1185">Reference proteome</keyword>
<dbReference type="RefSeq" id="WP_281482097.1">
    <property type="nucleotide sequence ID" value="NZ_CP124543.1"/>
</dbReference>
<accession>A0AAJ6NQD3</accession>
<gene>
    <name evidence="1" type="ORF">QI031_23920</name>
</gene>
<name>A0AAJ6NQD3_9CYAN</name>
<dbReference type="Proteomes" id="UP001223520">
    <property type="component" value="Chromosome"/>
</dbReference>
<dbReference type="KEGG" id="hbq:QI031_23920"/>
<proteinExistence type="predicted"/>
<dbReference type="AlphaFoldDB" id="A0AAJ6NQD3"/>
<dbReference type="EMBL" id="CP124543">
    <property type="protein sequence ID" value="WGV24784.1"/>
    <property type="molecule type" value="Genomic_DNA"/>
</dbReference>
<protein>
    <submittedName>
        <fullName evidence="1">Uncharacterized protein</fullName>
    </submittedName>
</protein>
<evidence type="ECO:0000313" key="1">
    <source>
        <dbReference type="EMBL" id="WGV24784.1"/>
    </source>
</evidence>
<reference evidence="1 2" key="1">
    <citation type="journal article" date="2023" name="Limnol Oceanogr Lett">
        <title>Environmental adaptations by the intertidal Antarctic cyanobacterium Halotia branconii CENA392 as revealed using long-read genome sequencing.</title>
        <authorList>
            <person name="Dextro R.B."/>
            <person name="Delbaje E."/>
            <person name="Freitas P.N.N."/>
            <person name="Geraldes V."/>
            <person name="Pinto E."/>
            <person name="Long P.F."/>
            <person name="Fiore M.F."/>
        </authorList>
    </citation>
    <scope>NUCLEOTIDE SEQUENCE [LARGE SCALE GENOMIC DNA]</scope>
    <source>
        <strain evidence="1 2">CENA392</strain>
    </source>
</reference>
<sequence>MSSKTLDRITTILGLVAGTSSILGGAGIIGGNTAQIVTGVATAILGYLVQRPADDKA</sequence>